<accession>A0AA35CMG2</accession>
<proteinExistence type="predicted"/>
<evidence type="ECO:0000313" key="2">
    <source>
        <dbReference type="Proteomes" id="UP001163687"/>
    </source>
</evidence>
<sequence>MTQEILAELAALEEAYQQAPERDYEDLPDGDYTAYVYDGTVEKSKGSGRLQWKLTLRITGPKYRGRYAWYYRGLKEQEDLSRLKGDLNRLKLKLESITDLPELTKTKVRGMHISFRLKTGSDGFQRMYLGGPAPVPKGGEELEPSPF</sequence>
<gene>
    <name evidence="1" type="ORF">caldi_13570</name>
</gene>
<keyword evidence="2" id="KW-1185">Reference proteome</keyword>
<evidence type="ECO:0000313" key="1">
    <source>
        <dbReference type="EMBL" id="BDG60267.1"/>
    </source>
</evidence>
<dbReference type="EMBL" id="AP025628">
    <property type="protein sequence ID" value="BDG60267.1"/>
    <property type="molecule type" value="Genomic_DNA"/>
</dbReference>
<reference evidence="1" key="1">
    <citation type="submission" date="2022-03" db="EMBL/GenBank/DDBJ databases">
        <title>Complete genome sequence of Caldinitratiruptor microaerophilus.</title>
        <authorList>
            <person name="Mukaiyama R."/>
            <person name="Nishiyama T."/>
            <person name="Ueda K."/>
        </authorList>
    </citation>
    <scope>NUCLEOTIDE SEQUENCE</scope>
    <source>
        <strain evidence="1">JCM 16183</strain>
    </source>
</reference>
<dbReference type="Proteomes" id="UP001163687">
    <property type="component" value="Chromosome"/>
</dbReference>
<dbReference type="Pfam" id="PF05037">
    <property type="entry name" value="DUF669"/>
    <property type="match status" value="1"/>
</dbReference>
<organism evidence="1 2">
    <name type="scientific">Caldinitratiruptor microaerophilus</name>
    <dbReference type="NCBI Taxonomy" id="671077"/>
    <lineage>
        <taxon>Bacteria</taxon>
        <taxon>Bacillati</taxon>
        <taxon>Bacillota</taxon>
        <taxon>Clostridia</taxon>
        <taxon>Eubacteriales</taxon>
        <taxon>Symbiobacteriaceae</taxon>
        <taxon>Caldinitratiruptor</taxon>
    </lineage>
</organism>
<name>A0AA35CMG2_9FIRM</name>
<dbReference type="AlphaFoldDB" id="A0AA35CMG2"/>
<protein>
    <recommendedName>
        <fullName evidence="3">DUF669 domain-containing protein</fullName>
    </recommendedName>
</protein>
<dbReference type="KEGG" id="cmic:caldi_13570"/>
<dbReference type="RefSeq" id="WP_264844335.1">
    <property type="nucleotide sequence ID" value="NZ_AP025628.1"/>
</dbReference>
<dbReference type="InterPro" id="IPR007731">
    <property type="entry name" value="DUF669"/>
</dbReference>
<evidence type="ECO:0008006" key="3">
    <source>
        <dbReference type="Google" id="ProtNLM"/>
    </source>
</evidence>